<dbReference type="EMBL" id="GBXM01020868">
    <property type="protein sequence ID" value="JAH87709.1"/>
    <property type="molecule type" value="Transcribed_RNA"/>
</dbReference>
<name>A0A0E9WBD0_ANGAN</name>
<evidence type="ECO:0000313" key="1">
    <source>
        <dbReference type="EMBL" id="JAH87709.1"/>
    </source>
</evidence>
<accession>A0A0E9WBD0</accession>
<reference evidence="1" key="2">
    <citation type="journal article" date="2015" name="Fish Shellfish Immunol.">
        <title>Early steps in the European eel (Anguilla anguilla)-Vibrio vulnificus interaction in the gills: Role of the RtxA13 toxin.</title>
        <authorList>
            <person name="Callol A."/>
            <person name="Pajuelo D."/>
            <person name="Ebbesson L."/>
            <person name="Teles M."/>
            <person name="MacKenzie S."/>
            <person name="Amaro C."/>
        </authorList>
    </citation>
    <scope>NUCLEOTIDE SEQUENCE</scope>
</reference>
<protein>
    <submittedName>
        <fullName evidence="1">Uncharacterized protein</fullName>
    </submittedName>
</protein>
<organism evidence="1">
    <name type="scientific">Anguilla anguilla</name>
    <name type="common">European freshwater eel</name>
    <name type="synonym">Muraena anguilla</name>
    <dbReference type="NCBI Taxonomy" id="7936"/>
    <lineage>
        <taxon>Eukaryota</taxon>
        <taxon>Metazoa</taxon>
        <taxon>Chordata</taxon>
        <taxon>Craniata</taxon>
        <taxon>Vertebrata</taxon>
        <taxon>Euteleostomi</taxon>
        <taxon>Actinopterygii</taxon>
        <taxon>Neopterygii</taxon>
        <taxon>Teleostei</taxon>
        <taxon>Anguilliformes</taxon>
        <taxon>Anguillidae</taxon>
        <taxon>Anguilla</taxon>
    </lineage>
</organism>
<sequence>MQAICVQIVVPCGCHIAGMRHTFSLRYNFQEHKVCRPSNQIVLPIHRVCLSV</sequence>
<dbReference type="AlphaFoldDB" id="A0A0E9WBD0"/>
<proteinExistence type="predicted"/>
<reference evidence="1" key="1">
    <citation type="submission" date="2014-11" db="EMBL/GenBank/DDBJ databases">
        <authorList>
            <person name="Amaro Gonzalez C."/>
        </authorList>
    </citation>
    <scope>NUCLEOTIDE SEQUENCE</scope>
</reference>